<name>A0A0N5AZP8_9BILA</name>
<evidence type="ECO:0000313" key="3">
    <source>
        <dbReference type="WBParaSite" id="SMUV_0001047601-mRNA-1"/>
    </source>
</evidence>
<reference evidence="3" key="1">
    <citation type="submission" date="2017-02" db="UniProtKB">
        <authorList>
            <consortium name="WormBaseParasite"/>
        </authorList>
    </citation>
    <scope>IDENTIFICATION</scope>
</reference>
<organism evidence="2 3">
    <name type="scientific">Syphacia muris</name>
    <dbReference type="NCBI Taxonomy" id="451379"/>
    <lineage>
        <taxon>Eukaryota</taxon>
        <taxon>Metazoa</taxon>
        <taxon>Ecdysozoa</taxon>
        <taxon>Nematoda</taxon>
        <taxon>Chromadorea</taxon>
        <taxon>Rhabditida</taxon>
        <taxon>Spirurina</taxon>
        <taxon>Oxyuridomorpha</taxon>
        <taxon>Oxyuroidea</taxon>
        <taxon>Oxyuridae</taxon>
        <taxon>Syphacia</taxon>
    </lineage>
</organism>
<proteinExistence type="predicted"/>
<keyword evidence="2" id="KW-1185">Reference proteome</keyword>
<dbReference type="Proteomes" id="UP000046393">
    <property type="component" value="Unplaced"/>
</dbReference>
<evidence type="ECO:0000256" key="1">
    <source>
        <dbReference type="SAM" id="SignalP"/>
    </source>
</evidence>
<keyword evidence="1" id="KW-0732">Signal</keyword>
<feature type="signal peptide" evidence="1">
    <location>
        <begin position="1"/>
        <end position="17"/>
    </location>
</feature>
<protein>
    <submittedName>
        <fullName evidence="3">Selenoprotein H</fullName>
    </submittedName>
</protein>
<dbReference type="WBParaSite" id="SMUV_0001047601-mRNA-1">
    <property type="protein sequence ID" value="SMUV_0001047601-mRNA-1"/>
    <property type="gene ID" value="SMUV_0001047601"/>
</dbReference>
<feature type="chain" id="PRO_5005893677" evidence="1">
    <location>
        <begin position="18"/>
        <end position="171"/>
    </location>
</feature>
<dbReference type="AlphaFoldDB" id="A0A0N5AZP8"/>
<sequence>MLLWLFLQALGIAVVLSSESRCTKCMEMREQAARTRTDMIKTTILKKLDLKQPPRIELSPKLKPTVERIKREVENEAQNINLNAEADESKTKVETIVFGEDSVFRHRNVVQFRLSKDLRAKEVVSASLKINPPFNLFNITEYTVQELQQNGTVTFYAFAFTYSVFFTQLLV</sequence>
<dbReference type="Gene3D" id="2.60.120.970">
    <property type="match status" value="1"/>
</dbReference>
<evidence type="ECO:0000313" key="2">
    <source>
        <dbReference type="Proteomes" id="UP000046393"/>
    </source>
</evidence>
<accession>A0A0N5AZP8</accession>